<keyword evidence="2" id="KW-1015">Disulfide bond</keyword>
<dbReference type="SUPFAM" id="SSF49899">
    <property type="entry name" value="Concanavalin A-like lectins/glucanases"/>
    <property type="match status" value="2"/>
</dbReference>
<keyword evidence="1" id="KW-0732">Signal</keyword>
<gene>
    <name evidence="5" type="ORF">ACFQSB_12610</name>
</gene>
<evidence type="ECO:0000313" key="5">
    <source>
        <dbReference type="EMBL" id="MFC7383054.1"/>
    </source>
</evidence>
<dbReference type="RefSeq" id="WP_380826450.1">
    <property type="nucleotide sequence ID" value="NZ_JBHTCG010000007.1"/>
</dbReference>
<name>A0ABW2P2N8_9ACTN</name>
<protein>
    <submittedName>
        <fullName evidence="5">LamG-like jellyroll fold domain-containing protein</fullName>
    </submittedName>
</protein>
<keyword evidence="6" id="KW-1185">Reference proteome</keyword>
<dbReference type="Proteomes" id="UP001596496">
    <property type="component" value="Unassembled WGS sequence"/>
</dbReference>
<comment type="caution">
    <text evidence="5">The sequence shown here is derived from an EMBL/GenBank/DDBJ whole genome shotgun (WGS) entry which is preliminary data.</text>
</comment>
<evidence type="ECO:0000256" key="3">
    <source>
        <dbReference type="SAM" id="MobiDB-lite"/>
    </source>
</evidence>
<dbReference type="PANTHER" id="PTHR46943:SF1">
    <property type="entry name" value="PENTRAXIN-RELATED PROTEIN PTX3"/>
    <property type="match status" value="1"/>
</dbReference>
<sequence length="1236" mass="128702">MSRCPGPRGWRTLAVVAVVGAFVGAGTPWAAVADGGPAGSRAGRPAEWRQASARAAETGEQVEVTGARTEFSTTYANPDGESFRLEQSTVPVRVKGAGGAWVTPDATLQRRADGTVAPVAAAVQMNFSGGGDGRLVGITRDGRTLELGWPAPLPAPVLDGPNATYRDVLPDVDLRMTATTEGFSQVLVVKTPQAAADPALERVEYAVTSSGLKVEQTEDGGMSATDGNATEVFSSPPAAMWDSTGDPAAGRSAATSGPAASLSGRAPASATPEDGTALAAEPDGADGADGPAPGARQAQLPIEVGGGTLAVVPDTGLLRQKDQGAYPVYIDPSVTWGESDRTLLRSDGYESYNWSNGDDNEGKGVGHCGTWSGYYCGPGYTQRLYFQFSPASLKGKQVLGAAFRVTEPWAFQCSPRWVDLVRTNNISSATTWASRPKELDWMVDRDVSAGRGSACDPDEPAAPIEFRDNPEETNENLTPTVKDFAAGKFSKLTLELRAHDESDTSAWKRFRNDAVLVVDYVGMPGVPTGVGLVTGSGTVCETKESAPAVVSDPTPAMATVPQTLAGGESGAMLRGAFYVQKKNSDGTWTQVFSTIERPASGHVGDNVKVTADAPTLTEGVLYRYDSWTRSYYGNYTKWLAGTSSYLSAGWCYFKVDPTAPKAPVVTPGAPYTACTTTACTAAGGPGLGATFTFAPASGDANNVAYQYRLSTTPTWSADVQGATVKPTITPGASGTFSLYVRAKDNVGRYGATTVLDFLVAAGAGPVGRWHFGEDAGVAADSSTGSARHDATLSGGAVRDGRGRRGELWYDEDGTALTTPKTDKGLSLNGTSAYAATSGPVLETRSAYSVAAWVRMDQTTTPGTVLSQDGAGGYSPFNLWYDVGRVSYCFGVKDADAATGKAYFGVCAKNNTAQVNAWTHLAGTYDPATQKLAFYVNGLPQGTATVAGAWSATGPFEIGRYTWAGLFQHYLAGSVDEVAAWQRVLTPEEVASQARSESPASGRDDMELVADWDPAGAAGTALPDTLSGYGRSLTLAGGATLDGEGLVLDGVDDAATAPGPVVDDTGSFTVTAKVQLDQDKALAMPIGSLGQVAGQRTADGSSWGLWFELTGKETRLDDDGNEVAVPVGFWRFGRVGKDGAKSWVSSEDTASPDSPVRLTGVYDALAPGGPVVRLYVGHEQNDLDLAYTAAAGSGEFAVGKGFSATAWSHFLAAELTDLRLWAGALSDSDQLDAVVGD</sequence>
<accession>A0ABW2P2N8</accession>
<evidence type="ECO:0000259" key="4">
    <source>
        <dbReference type="SMART" id="SM00560"/>
    </source>
</evidence>
<feature type="region of interest" description="Disordered" evidence="3">
    <location>
        <begin position="780"/>
        <end position="799"/>
    </location>
</feature>
<dbReference type="Pfam" id="PF13385">
    <property type="entry name" value="Laminin_G_3"/>
    <property type="match status" value="1"/>
</dbReference>
<proteinExistence type="predicted"/>
<dbReference type="Gene3D" id="2.60.120.200">
    <property type="match status" value="2"/>
</dbReference>
<dbReference type="InterPro" id="IPR042837">
    <property type="entry name" value="PTX3"/>
</dbReference>
<evidence type="ECO:0000256" key="2">
    <source>
        <dbReference type="ARBA" id="ARBA00023157"/>
    </source>
</evidence>
<dbReference type="InterPro" id="IPR006558">
    <property type="entry name" value="LamG-like"/>
</dbReference>
<reference evidence="6" key="1">
    <citation type="journal article" date="2019" name="Int. J. Syst. Evol. Microbiol.">
        <title>The Global Catalogue of Microorganisms (GCM) 10K type strain sequencing project: providing services to taxonomists for standard genome sequencing and annotation.</title>
        <authorList>
            <consortium name="The Broad Institute Genomics Platform"/>
            <consortium name="The Broad Institute Genome Sequencing Center for Infectious Disease"/>
            <person name="Wu L."/>
            <person name="Ma J."/>
        </authorList>
    </citation>
    <scope>NUCLEOTIDE SEQUENCE [LARGE SCALE GENOMIC DNA]</scope>
    <source>
        <strain evidence="6">CECT 7649</strain>
    </source>
</reference>
<organism evidence="5 6">
    <name type="scientific">Sphaerisporangium rhizosphaerae</name>
    <dbReference type="NCBI Taxonomy" id="2269375"/>
    <lineage>
        <taxon>Bacteria</taxon>
        <taxon>Bacillati</taxon>
        <taxon>Actinomycetota</taxon>
        <taxon>Actinomycetes</taxon>
        <taxon>Streptosporangiales</taxon>
        <taxon>Streptosporangiaceae</taxon>
        <taxon>Sphaerisporangium</taxon>
    </lineage>
</organism>
<dbReference type="InterPro" id="IPR013320">
    <property type="entry name" value="ConA-like_dom_sf"/>
</dbReference>
<evidence type="ECO:0000313" key="6">
    <source>
        <dbReference type="Proteomes" id="UP001596496"/>
    </source>
</evidence>
<feature type="region of interest" description="Disordered" evidence="3">
    <location>
        <begin position="211"/>
        <end position="298"/>
    </location>
</feature>
<dbReference type="SMART" id="SM00560">
    <property type="entry name" value="LamGL"/>
    <property type="match status" value="1"/>
</dbReference>
<feature type="region of interest" description="Disordered" evidence="3">
    <location>
        <begin position="450"/>
        <end position="476"/>
    </location>
</feature>
<feature type="domain" description="LamG-like jellyroll fold" evidence="4">
    <location>
        <begin position="845"/>
        <end position="987"/>
    </location>
</feature>
<dbReference type="EMBL" id="JBHTCG010000007">
    <property type="protein sequence ID" value="MFC7383054.1"/>
    <property type="molecule type" value="Genomic_DNA"/>
</dbReference>
<evidence type="ECO:0000256" key="1">
    <source>
        <dbReference type="ARBA" id="ARBA00022729"/>
    </source>
</evidence>
<dbReference type="PANTHER" id="PTHR46943">
    <property type="entry name" value="PENTRAXIN-RELATED PROTEIN PTX3"/>
    <property type="match status" value="1"/>
</dbReference>